<proteinExistence type="predicted"/>
<gene>
    <name evidence="4" type="ORF">TVAG_100480</name>
</gene>
<dbReference type="InterPro" id="IPR051147">
    <property type="entry name" value="CFAP_domain-containing"/>
</dbReference>
<dbReference type="RefSeq" id="XP_001317948.1">
    <property type="nucleotide sequence ID" value="XM_001317913.1"/>
</dbReference>
<accession>A2ENM5</accession>
<reference evidence="4" key="2">
    <citation type="journal article" date="2007" name="Science">
        <title>Draft genome sequence of the sexually transmitted pathogen Trichomonas vaginalis.</title>
        <authorList>
            <person name="Carlton J.M."/>
            <person name="Hirt R.P."/>
            <person name="Silva J.C."/>
            <person name="Delcher A.L."/>
            <person name="Schatz M."/>
            <person name="Zhao Q."/>
            <person name="Wortman J.R."/>
            <person name="Bidwell S.L."/>
            <person name="Alsmark U.C.M."/>
            <person name="Besteiro S."/>
            <person name="Sicheritz-Ponten T."/>
            <person name="Noel C.J."/>
            <person name="Dacks J.B."/>
            <person name="Foster P.G."/>
            <person name="Simillion C."/>
            <person name="Van de Peer Y."/>
            <person name="Miranda-Saavedra D."/>
            <person name="Barton G.J."/>
            <person name="Westrop G.D."/>
            <person name="Mueller S."/>
            <person name="Dessi D."/>
            <person name="Fiori P.L."/>
            <person name="Ren Q."/>
            <person name="Paulsen I."/>
            <person name="Zhang H."/>
            <person name="Bastida-Corcuera F.D."/>
            <person name="Simoes-Barbosa A."/>
            <person name="Brown M.T."/>
            <person name="Hayes R.D."/>
            <person name="Mukherjee M."/>
            <person name="Okumura C.Y."/>
            <person name="Schneider R."/>
            <person name="Smith A.J."/>
            <person name="Vanacova S."/>
            <person name="Villalvazo M."/>
            <person name="Haas B.J."/>
            <person name="Pertea M."/>
            <person name="Feldblyum T.V."/>
            <person name="Utterback T.R."/>
            <person name="Shu C.L."/>
            <person name="Osoegawa K."/>
            <person name="de Jong P.J."/>
            <person name="Hrdy I."/>
            <person name="Horvathova L."/>
            <person name="Zubacova Z."/>
            <person name="Dolezal P."/>
            <person name="Malik S.B."/>
            <person name="Logsdon J.M. Jr."/>
            <person name="Henze K."/>
            <person name="Gupta A."/>
            <person name="Wang C.C."/>
            <person name="Dunne R.L."/>
            <person name="Upcroft J.A."/>
            <person name="Upcroft P."/>
            <person name="White O."/>
            <person name="Salzberg S.L."/>
            <person name="Tang P."/>
            <person name="Chiu C.-H."/>
            <person name="Lee Y.-S."/>
            <person name="Embley T.M."/>
            <person name="Coombs G.H."/>
            <person name="Mottram J.C."/>
            <person name="Tachezy J."/>
            <person name="Fraser-Liggett C.M."/>
            <person name="Johnson P.J."/>
        </authorList>
    </citation>
    <scope>NUCLEOTIDE SEQUENCE [LARGE SCALE GENOMIC DNA]</scope>
    <source>
        <strain evidence="4">G3</strain>
    </source>
</reference>
<dbReference type="VEuPathDB" id="TrichDB:TVAG_100480"/>
<dbReference type="PANTHER" id="PTHR21683">
    <property type="entry name" value="COILED-COIL DOMAIN-CONTAINING PROTEIN 42 LIKE-2-LIKE-RELATED"/>
    <property type="match status" value="1"/>
</dbReference>
<dbReference type="InterPro" id="IPR025252">
    <property type="entry name" value="DUF4200"/>
</dbReference>
<dbReference type="Pfam" id="PF13863">
    <property type="entry name" value="DUF4200"/>
    <property type="match status" value="1"/>
</dbReference>
<feature type="domain" description="DUF4200" evidence="3">
    <location>
        <begin position="23"/>
        <end position="140"/>
    </location>
</feature>
<name>A2ENM5_TRIV3</name>
<reference evidence="4" key="1">
    <citation type="submission" date="2006-10" db="EMBL/GenBank/DDBJ databases">
        <authorList>
            <person name="Amadeo P."/>
            <person name="Zhao Q."/>
            <person name="Wortman J."/>
            <person name="Fraser-Liggett C."/>
            <person name="Carlton J."/>
        </authorList>
    </citation>
    <scope>NUCLEOTIDE SEQUENCE</scope>
    <source>
        <strain evidence="4">G3</strain>
    </source>
</reference>
<dbReference type="AlphaFoldDB" id="A2ENM5"/>
<sequence>MERVLARRLVSLVPESQTGLERLIDKKKKSYDLQLELDAKKRDHELKMKRYKAKAEEIEERNLENQREVVANDAYVRDNCNKRMREEERLNLEKKAVESKQKELEKLKEELEELNHHEEEIKTQLETTLPYKSYLDTVYDAAPELFSRSGVSEVQGIVNKYETLKEWRGTLQVRLQRSKKELQKLQDAIKMYDESSTSSTVEIDYQIKKISQAQDAAFKEFGHERHSQELVAIQSRLKGQECALIRLSIDNMYKIVSDINEKTFLRGERQAKTLEEKFDQIAIVIGDMLDIRNSTKNYKLPSKQQLPGISSRRHTSKL</sequence>
<protein>
    <recommendedName>
        <fullName evidence="3">DUF4200 domain-containing protein</fullName>
    </recommendedName>
</protein>
<keyword evidence="1 2" id="KW-0175">Coiled coil</keyword>
<dbReference type="SMR" id="A2ENM5"/>
<evidence type="ECO:0000256" key="2">
    <source>
        <dbReference type="SAM" id="Coils"/>
    </source>
</evidence>
<organism evidence="4 5">
    <name type="scientific">Trichomonas vaginalis (strain ATCC PRA-98 / G3)</name>
    <dbReference type="NCBI Taxonomy" id="412133"/>
    <lineage>
        <taxon>Eukaryota</taxon>
        <taxon>Metamonada</taxon>
        <taxon>Parabasalia</taxon>
        <taxon>Trichomonadida</taxon>
        <taxon>Trichomonadidae</taxon>
        <taxon>Trichomonas</taxon>
    </lineage>
</organism>
<dbReference type="EMBL" id="DS113441">
    <property type="protein sequence ID" value="EAY05725.1"/>
    <property type="molecule type" value="Genomic_DNA"/>
</dbReference>
<dbReference type="PANTHER" id="PTHR21683:SF2">
    <property type="entry name" value="COILED-COIL DOMAIN-CONTAINING PROTEIN 42 LIKE-2-LIKE"/>
    <property type="match status" value="1"/>
</dbReference>
<dbReference type="VEuPathDB" id="TrichDB:TVAGG3_0408210"/>
<evidence type="ECO:0000313" key="4">
    <source>
        <dbReference type="EMBL" id="EAY05725.1"/>
    </source>
</evidence>
<dbReference type="GO" id="GO:0005856">
    <property type="term" value="C:cytoskeleton"/>
    <property type="evidence" value="ECO:0007669"/>
    <property type="project" value="UniProtKB-ARBA"/>
</dbReference>
<evidence type="ECO:0000313" key="5">
    <source>
        <dbReference type="Proteomes" id="UP000001542"/>
    </source>
</evidence>
<feature type="coiled-coil region" evidence="2">
    <location>
        <begin position="168"/>
        <end position="195"/>
    </location>
</feature>
<evidence type="ECO:0000259" key="3">
    <source>
        <dbReference type="Pfam" id="PF13863"/>
    </source>
</evidence>
<dbReference type="Proteomes" id="UP000001542">
    <property type="component" value="Unassembled WGS sequence"/>
</dbReference>
<dbReference type="KEGG" id="tva:4763595"/>
<dbReference type="STRING" id="5722.A2ENM5"/>
<dbReference type="OMA" id="VEEHQSM"/>
<evidence type="ECO:0000256" key="1">
    <source>
        <dbReference type="ARBA" id="ARBA00023054"/>
    </source>
</evidence>
<dbReference type="InParanoid" id="A2ENM5"/>
<feature type="coiled-coil region" evidence="2">
    <location>
        <begin position="41"/>
        <end position="128"/>
    </location>
</feature>
<dbReference type="OrthoDB" id="10264298at2759"/>
<keyword evidence="5" id="KW-1185">Reference proteome</keyword>